<proteinExistence type="predicted"/>
<feature type="transmembrane region" description="Helical" evidence="1">
    <location>
        <begin position="84"/>
        <end position="104"/>
    </location>
</feature>
<dbReference type="InterPro" id="IPR036259">
    <property type="entry name" value="MFS_trans_sf"/>
</dbReference>
<name>A0ABP1Z1D0_THIA3</name>
<organism evidence="2 3">
    <name type="scientific">Thiomonas arsenitoxydans (strain DSM 22701 / CIP 110005 / 3As)</name>
    <dbReference type="NCBI Taxonomy" id="426114"/>
    <lineage>
        <taxon>Bacteria</taxon>
        <taxon>Pseudomonadati</taxon>
        <taxon>Pseudomonadota</taxon>
        <taxon>Betaproteobacteria</taxon>
        <taxon>Burkholderiales</taxon>
        <taxon>Thiomonas</taxon>
    </lineage>
</organism>
<keyword evidence="1" id="KW-0812">Transmembrane</keyword>
<keyword evidence="1" id="KW-0472">Membrane</keyword>
<sequence>MCVCSHYVLVMSTHSFALVLAAVALAHTCSSMVFNIAYTARLRRFSPEETAAISVRGAQLVLLVQSTLALGAGWLAERLALREALLVLVLPGLALASFGLLTFLRADDDSAQPPQPIQAEAGAV</sequence>
<evidence type="ECO:0000313" key="2">
    <source>
        <dbReference type="EMBL" id="CQR30892.1"/>
    </source>
</evidence>
<protein>
    <recommendedName>
        <fullName evidence="4">Permease of the major facilitator superfamily</fullName>
    </recommendedName>
</protein>
<gene>
    <name evidence="2" type="ORF">THICB1_160014</name>
</gene>
<keyword evidence="1" id="KW-1133">Transmembrane helix</keyword>
<keyword evidence="3" id="KW-1185">Reference proteome</keyword>
<evidence type="ECO:0000313" key="3">
    <source>
        <dbReference type="Proteomes" id="UP000078599"/>
    </source>
</evidence>
<dbReference type="EMBL" id="CTRI01000008">
    <property type="protein sequence ID" value="CQR30892.1"/>
    <property type="molecule type" value="Genomic_DNA"/>
</dbReference>
<reference evidence="2 3" key="1">
    <citation type="submission" date="2015-03" db="EMBL/GenBank/DDBJ databases">
        <authorList>
            <person name="Regsiter A."/>
            <person name="william w."/>
        </authorList>
    </citation>
    <scope>NUCLEOTIDE SEQUENCE [LARGE SCALE GENOMIC DNA]</scope>
    <source>
        <strain evidence="2 3">CB1</strain>
    </source>
</reference>
<dbReference type="SUPFAM" id="SSF103473">
    <property type="entry name" value="MFS general substrate transporter"/>
    <property type="match status" value="1"/>
</dbReference>
<evidence type="ECO:0000256" key="1">
    <source>
        <dbReference type="SAM" id="Phobius"/>
    </source>
</evidence>
<comment type="caution">
    <text evidence="2">The sequence shown here is derived from an EMBL/GenBank/DDBJ whole genome shotgun (WGS) entry which is preliminary data.</text>
</comment>
<feature type="transmembrane region" description="Helical" evidence="1">
    <location>
        <begin position="16"/>
        <end position="38"/>
    </location>
</feature>
<dbReference type="Proteomes" id="UP000078599">
    <property type="component" value="Unassembled WGS sequence"/>
</dbReference>
<evidence type="ECO:0008006" key="4">
    <source>
        <dbReference type="Google" id="ProtNLM"/>
    </source>
</evidence>
<accession>A0ABP1Z1D0</accession>